<dbReference type="Gene3D" id="3.30.2010.10">
    <property type="entry name" value="Metalloproteases ('zincins'), catalytic domain"/>
    <property type="match status" value="1"/>
</dbReference>
<dbReference type="PANTHER" id="PTHR30399:SF1">
    <property type="entry name" value="UTP PYROPHOSPHATASE"/>
    <property type="match status" value="1"/>
</dbReference>
<keyword evidence="3" id="KW-1185">Reference proteome</keyword>
<dbReference type="Proteomes" id="UP000646152">
    <property type="component" value="Unassembled WGS sequence"/>
</dbReference>
<evidence type="ECO:0000259" key="1">
    <source>
        <dbReference type="Pfam" id="PF01863"/>
    </source>
</evidence>
<sequence>MTPLKYLAGYPASIQTQASELISSGKLGGYLERKYPQTHQIQSDKALYSYANELKSQYLRKSAPLSQVRYDSKLKVLKHALGVHTFQSRVQGSKLKAHNSITVATLFKAAPPEFLRMIVVHELAHFREKEHNKAFYQLCCHMEPEYHQFELDTRLWLQWREL</sequence>
<dbReference type="EMBL" id="BMKE01000012">
    <property type="protein sequence ID" value="GGB44330.1"/>
    <property type="molecule type" value="Genomic_DNA"/>
</dbReference>
<evidence type="ECO:0000313" key="3">
    <source>
        <dbReference type="Proteomes" id="UP000646152"/>
    </source>
</evidence>
<proteinExistence type="predicted"/>
<name>A0ABQ1ILP8_9GAMM</name>
<dbReference type="CDD" id="cd07344">
    <property type="entry name" value="M48_yhfN_like"/>
    <property type="match status" value="1"/>
</dbReference>
<dbReference type="PANTHER" id="PTHR30399">
    <property type="entry name" value="UNCHARACTERIZED PROTEIN YGJP"/>
    <property type="match status" value="1"/>
</dbReference>
<reference evidence="3" key="1">
    <citation type="journal article" date="2019" name="Int. J. Syst. Evol. Microbiol.">
        <title>The Global Catalogue of Microorganisms (GCM) 10K type strain sequencing project: providing services to taxonomists for standard genome sequencing and annotation.</title>
        <authorList>
            <consortium name="The Broad Institute Genomics Platform"/>
            <consortium name="The Broad Institute Genome Sequencing Center for Infectious Disease"/>
            <person name="Wu L."/>
            <person name="Ma J."/>
        </authorList>
    </citation>
    <scope>NUCLEOTIDE SEQUENCE [LARGE SCALE GENOMIC DNA]</scope>
    <source>
        <strain evidence="3">CGMCC 1.15923</strain>
    </source>
</reference>
<dbReference type="InterPro" id="IPR002725">
    <property type="entry name" value="YgjP-like_metallopeptidase"/>
</dbReference>
<accession>A0ABQ1ILP8</accession>
<organism evidence="2 3">
    <name type="scientific">Oceanisphaera marina</name>
    <dbReference type="NCBI Taxonomy" id="2017550"/>
    <lineage>
        <taxon>Bacteria</taxon>
        <taxon>Pseudomonadati</taxon>
        <taxon>Pseudomonadota</taxon>
        <taxon>Gammaproteobacteria</taxon>
        <taxon>Aeromonadales</taxon>
        <taxon>Aeromonadaceae</taxon>
        <taxon>Oceanisphaera</taxon>
    </lineage>
</organism>
<evidence type="ECO:0000313" key="2">
    <source>
        <dbReference type="EMBL" id="GGB44330.1"/>
    </source>
</evidence>
<dbReference type="Pfam" id="PF01863">
    <property type="entry name" value="YgjP-like"/>
    <property type="match status" value="1"/>
</dbReference>
<gene>
    <name evidence="2" type="ORF">GCM10011502_17050</name>
</gene>
<feature type="domain" description="YgjP-like metallopeptidase" evidence="1">
    <location>
        <begin position="33"/>
        <end position="148"/>
    </location>
</feature>
<dbReference type="RefSeq" id="WP_188629689.1">
    <property type="nucleotide sequence ID" value="NZ_BMKE01000012.1"/>
</dbReference>
<protein>
    <recommendedName>
        <fullName evidence="1">YgjP-like metallopeptidase domain-containing protein</fullName>
    </recommendedName>
</protein>
<comment type="caution">
    <text evidence="2">The sequence shown here is derived from an EMBL/GenBank/DDBJ whole genome shotgun (WGS) entry which is preliminary data.</text>
</comment>
<dbReference type="InterPro" id="IPR053136">
    <property type="entry name" value="UTP_pyrophosphatase-like"/>
</dbReference>